<comment type="caution">
    <text evidence="1">The sequence shown here is derived from an EMBL/GenBank/DDBJ whole genome shotgun (WGS) entry which is preliminary data.</text>
</comment>
<protein>
    <submittedName>
        <fullName evidence="1">Uncharacterized protein</fullName>
    </submittedName>
</protein>
<evidence type="ECO:0000313" key="1">
    <source>
        <dbReference type="EMBL" id="KAK0606986.1"/>
    </source>
</evidence>
<keyword evidence="2" id="KW-1185">Reference proteome</keyword>
<reference evidence="1" key="2">
    <citation type="submission" date="2023-06" db="EMBL/GenBank/DDBJ databases">
        <authorList>
            <person name="Swenson N.G."/>
            <person name="Wegrzyn J.L."/>
            <person name="Mcevoy S.L."/>
        </authorList>
    </citation>
    <scope>NUCLEOTIDE SEQUENCE</scope>
    <source>
        <strain evidence="1">NS2018</strain>
        <tissue evidence="1">Leaf</tissue>
    </source>
</reference>
<reference evidence="1" key="1">
    <citation type="journal article" date="2022" name="Plant J.">
        <title>Strategies of tolerance reflected in two North American maple genomes.</title>
        <authorList>
            <person name="McEvoy S.L."/>
            <person name="Sezen U.U."/>
            <person name="Trouern-Trend A."/>
            <person name="McMahon S.M."/>
            <person name="Schaberg P.G."/>
            <person name="Yang J."/>
            <person name="Wegrzyn J.L."/>
            <person name="Swenson N.G."/>
        </authorList>
    </citation>
    <scope>NUCLEOTIDE SEQUENCE</scope>
    <source>
        <strain evidence="1">NS2018</strain>
    </source>
</reference>
<accession>A0AA39W902</accession>
<sequence>MKISKETTDSSFSNKSIDSGVDVRKECRNCFSKLSMVNKVGEWGEGTENDILKPTKANGGASSNVGYVGESENRDEREKCDLVGTRDLGSLGSFESISSKRRSVRVFGSKDGSCGGVGVSYNQVIYINFKEGKDLNKGNFGDPVIDLFVDLGGLHFGRKGNMEDSVDSLCSSVARRSNKNFFPSRSHQMKTSSGARGIDFNAVDDVMMDQCVSGKNVAKRLISSCFVYGVFRA</sequence>
<dbReference type="EMBL" id="JAUESC010000001">
    <property type="protein sequence ID" value="KAK0606986.1"/>
    <property type="molecule type" value="Genomic_DNA"/>
</dbReference>
<dbReference type="Proteomes" id="UP001168877">
    <property type="component" value="Unassembled WGS sequence"/>
</dbReference>
<name>A0AA39W902_ACESA</name>
<evidence type="ECO:0000313" key="2">
    <source>
        <dbReference type="Proteomes" id="UP001168877"/>
    </source>
</evidence>
<gene>
    <name evidence="1" type="ORF">LWI29_007354</name>
</gene>
<proteinExistence type="predicted"/>
<dbReference type="AlphaFoldDB" id="A0AA39W902"/>
<organism evidence="1 2">
    <name type="scientific">Acer saccharum</name>
    <name type="common">Sugar maple</name>
    <dbReference type="NCBI Taxonomy" id="4024"/>
    <lineage>
        <taxon>Eukaryota</taxon>
        <taxon>Viridiplantae</taxon>
        <taxon>Streptophyta</taxon>
        <taxon>Embryophyta</taxon>
        <taxon>Tracheophyta</taxon>
        <taxon>Spermatophyta</taxon>
        <taxon>Magnoliopsida</taxon>
        <taxon>eudicotyledons</taxon>
        <taxon>Gunneridae</taxon>
        <taxon>Pentapetalae</taxon>
        <taxon>rosids</taxon>
        <taxon>malvids</taxon>
        <taxon>Sapindales</taxon>
        <taxon>Sapindaceae</taxon>
        <taxon>Hippocastanoideae</taxon>
        <taxon>Acereae</taxon>
        <taxon>Acer</taxon>
    </lineage>
</organism>